<accession>V6IXA6</accession>
<dbReference type="InterPro" id="IPR016185">
    <property type="entry name" value="PreATP-grasp_dom_sf"/>
</dbReference>
<sequence length="425" mass="50237">MPEKTALEKNLSSWYQLHYQMSEQGFDWGMVPEKNSYKQYMTLTMRHLTKNQWNAIQRATRELGSIFNKTYHYFMKNKRLIENLGMPQFLAQSCCRSMEQEWFSLITRFDFILSDNRIKLCEANTATPQGLPESHIANQILCDYYGLRSPNKIKENLSKMWEHYFQSHKEIRSDEPLYCTTYKWFSEDFNTATFIARCARDGREIRFIPLEKLSVDERGVYDEKGQQIRLLYMLYPMEFLPYDTDKQGKKIGNIFLDLIAQQKINVINPLSATIMQSKNVLADIWKLHMDQSDLFTDSEHESIEKYFIPTYRFDKNKMDDYFAKLGETIVIKPVLGREGKGVRIVTRESVEKIRIDYDDKWYDTQPFIVQQYEELPDQIVDTWSGKEIGKMICGSYLIDNKSSGIYLRVDEKITGDDCYWIGVTI</sequence>
<evidence type="ECO:0000259" key="6">
    <source>
        <dbReference type="Pfam" id="PF03738"/>
    </source>
</evidence>
<keyword evidence="4" id="KW-0067">ATP-binding</keyword>
<dbReference type="SUPFAM" id="SSF52440">
    <property type="entry name" value="PreATP-grasp domain"/>
    <property type="match status" value="1"/>
</dbReference>
<evidence type="ECO:0000256" key="4">
    <source>
        <dbReference type="ARBA" id="ARBA00022840"/>
    </source>
</evidence>
<protein>
    <recommendedName>
        <fullName evidence="6">Glutathionylspermidine synthase pre-ATP-grasp-like domain-containing protein</fullName>
    </recommendedName>
</protein>
<keyword evidence="1" id="KW-0436">Ligase</keyword>
<dbReference type="InterPro" id="IPR005494">
    <property type="entry name" value="GSPS_pre-ATP-grasp-like_dom"/>
</dbReference>
<dbReference type="Gene3D" id="3.30.1490.330">
    <property type="match status" value="1"/>
</dbReference>
<keyword evidence="5" id="KW-0460">Magnesium</keyword>
<reference evidence="7 8" key="1">
    <citation type="journal article" date="2013" name="Genome Announc.">
        <title>Genome Sequence of Sporolactobacillus laevolacticus DSM442, an Efficient Polymer-Grade D-Lactate Producer from Agricultural Waste Cottonseed as a Nitrogen Source.</title>
        <authorList>
            <person name="Wang H."/>
            <person name="Wang L."/>
            <person name="Ju J."/>
            <person name="Yu B."/>
            <person name="Ma Y."/>
        </authorList>
    </citation>
    <scope>NUCLEOTIDE SEQUENCE [LARGE SCALE GENOMIC DNA]</scope>
    <source>
        <strain evidence="7 8">DSM 442</strain>
    </source>
</reference>
<dbReference type="Proteomes" id="UP000018296">
    <property type="component" value="Unassembled WGS sequence"/>
</dbReference>
<evidence type="ECO:0000313" key="8">
    <source>
        <dbReference type="Proteomes" id="UP000018296"/>
    </source>
</evidence>
<name>V6IXA6_9BACL</name>
<dbReference type="STRING" id="1395513.P343_08965"/>
<keyword evidence="8" id="KW-1185">Reference proteome</keyword>
<keyword evidence="2" id="KW-0479">Metal-binding</keyword>
<evidence type="ECO:0000256" key="3">
    <source>
        <dbReference type="ARBA" id="ARBA00022741"/>
    </source>
</evidence>
<comment type="caution">
    <text evidence="7">The sequence shown here is derived from an EMBL/GenBank/DDBJ whole genome shotgun (WGS) entry which is preliminary data.</text>
</comment>
<dbReference type="Pfam" id="PF03738">
    <property type="entry name" value="GSP_synth"/>
    <property type="match status" value="1"/>
</dbReference>
<evidence type="ECO:0000256" key="2">
    <source>
        <dbReference type="ARBA" id="ARBA00022723"/>
    </source>
</evidence>
<keyword evidence="3" id="KW-0547">Nucleotide-binding</keyword>
<dbReference type="PATRIC" id="fig|1395513.3.peg.1809"/>
<dbReference type="AlphaFoldDB" id="V6IXA6"/>
<dbReference type="GO" id="GO:0046872">
    <property type="term" value="F:metal ion binding"/>
    <property type="evidence" value="ECO:0007669"/>
    <property type="project" value="UniProtKB-KW"/>
</dbReference>
<dbReference type="EMBL" id="AWTC01000008">
    <property type="protein sequence ID" value="EST11962.1"/>
    <property type="molecule type" value="Genomic_DNA"/>
</dbReference>
<dbReference type="SUPFAM" id="SSF56059">
    <property type="entry name" value="Glutathione synthetase ATP-binding domain-like"/>
    <property type="match status" value="1"/>
</dbReference>
<dbReference type="GO" id="GO:0005524">
    <property type="term" value="F:ATP binding"/>
    <property type="evidence" value="ECO:0007669"/>
    <property type="project" value="UniProtKB-KW"/>
</dbReference>
<dbReference type="GO" id="GO:0016874">
    <property type="term" value="F:ligase activity"/>
    <property type="evidence" value="ECO:0007669"/>
    <property type="project" value="UniProtKB-KW"/>
</dbReference>
<proteinExistence type="predicted"/>
<feature type="domain" description="Glutathionylspermidine synthase pre-ATP-grasp-like" evidence="6">
    <location>
        <begin position="20"/>
        <end position="424"/>
    </location>
</feature>
<evidence type="ECO:0000313" key="7">
    <source>
        <dbReference type="EMBL" id="EST11962.1"/>
    </source>
</evidence>
<evidence type="ECO:0000256" key="1">
    <source>
        <dbReference type="ARBA" id="ARBA00022598"/>
    </source>
</evidence>
<gene>
    <name evidence="7" type="ORF">P343_08965</name>
</gene>
<evidence type="ECO:0000256" key="5">
    <source>
        <dbReference type="ARBA" id="ARBA00022842"/>
    </source>
</evidence>
<organism evidence="7 8">
    <name type="scientific">Sporolactobacillus laevolacticus DSM 442</name>
    <dbReference type="NCBI Taxonomy" id="1395513"/>
    <lineage>
        <taxon>Bacteria</taxon>
        <taxon>Bacillati</taxon>
        <taxon>Bacillota</taxon>
        <taxon>Bacilli</taxon>
        <taxon>Bacillales</taxon>
        <taxon>Sporolactobacillaceae</taxon>
        <taxon>Sporolactobacillus</taxon>
    </lineage>
</organism>
<dbReference type="eggNOG" id="COG0754">
    <property type="taxonomic scope" value="Bacteria"/>
</dbReference>
<dbReference type="RefSeq" id="WP_023510052.1">
    <property type="nucleotide sequence ID" value="NZ_AWTC01000008.1"/>
</dbReference>